<sequence length="124" mass="13670">MNSLSIIILLGILVTISYGFSTNCTSAVDESCTVWLTAGKPAYQIFSKCLTEEDKKLGVGVLTTEAKPSEIEKENNLIKNEVSKDAKETFFGSLNNIPYASNRDIVIVSNDSNMGNRFKRAIRK</sequence>
<evidence type="ECO:0000313" key="2">
    <source>
        <dbReference type="Proteomes" id="UP000035680"/>
    </source>
</evidence>
<evidence type="ECO:0000313" key="3">
    <source>
        <dbReference type="WBParaSite" id="SVE_0881000.1"/>
    </source>
</evidence>
<reference evidence="2" key="1">
    <citation type="submission" date="2014-07" db="EMBL/GenBank/DDBJ databases">
        <authorList>
            <person name="Martin A.A"/>
            <person name="De Silva N."/>
        </authorList>
    </citation>
    <scope>NUCLEOTIDE SEQUENCE</scope>
</reference>
<organism evidence="2 3">
    <name type="scientific">Strongyloides venezuelensis</name>
    <name type="common">Threadworm</name>
    <dbReference type="NCBI Taxonomy" id="75913"/>
    <lineage>
        <taxon>Eukaryota</taxon>
        <taxon>Metazoa</taxon>
        <taxon>Ecdysozoa</taxon>
        <taxon>Nematoda</taxon>
        <taxon>Chromadorea</taxon>
        <taxon>Rhabditida</taxon>
        <taxon>Tylenchina</taxon>
        <taxon>Panagrolaimomorpha</taxon>
        <taxon>Strongyloidoidea</taxon>
        <taxon>Strongyloididae</taxon>
        <taxon>Strongyloides</taxon>
    </lineage>
</organism>
<accession>A0A0K0FIT9</accession>
<feature type="chain" id="PRO_5005329718" evidence="1">
    <location>
        <begin position="20"/>
        <end position="124"/>
    </location>
</feature>
<evidence type="ECO:0000256" key="1">
    <source>
        <dbReference type="SAM" id="SignalP"/>
    </source>
</evidence>
<feature type="signal peptide" evidence="1">
    <location>
        <begin position="1"/>
        <end position="19"/>
    </location>
</feature>
<protein>
    <submittedName>
        <fullName evidence="3">Uncharacterized protein</fullName>
    </submittedName>
</protein>
<reference evidence="3" key="2">
    <citation type="submission" date="2015-08" db="UniProtKB">
        <authorList>
            <consortium name="WormBaseParasite"/>
        </authorList>
    </citation>
    <scope>IDENTIFICATION</scope>
</reference>
<keyword evidence="1" id="KW-0732">Signal</keyword>
<dbReference type="Proteomes" id="UP000035680">
    <property type="component" value="Unassembled WGS sequence"/>
</dbReference>
<proteinExistence type="predicted"/>
<dbReference type="WBParaSite" id="SVE_0881000.1">
    <property type="protein sequence ID" value="SVE_0881000.1"/>
    <property type="gene ID" value="SVE_0881000"/>
</dbReference>
<name>A0A0K0FIT9_STRVS</name>
<keyword evidence="2" id="KW-1185">Reference proteome</keyword>
<dbReference type="AlphaFoldDB" id="A0A0K0FIT9"/>